<dbReference type="Gene3D" id="2.120.10.30">
    <property type="entry name" value="TolB, C-terminal domain"/>
    <property type="match status" value="1"/>
</dbReference>
<evidence type="ECO:0000313" key="4">
    <source>
        <dbReference type="Proteomes" id="UP000663090"/>
    </source>
</evidence>
<dbReference type="Gene3D" id="2.60.40.10">
    <property type="entry name" value="Immunoglobulins"/>
    <property type="match status" value="1"/>
</dbReference>
<evidence type="ECO:0000259" key="2">
    <source>
        <dbReference type="PROSITE" id="PS50093"/>
    </source>
</evidence>
<dbReference type="InterPro" id="IPR011041">
    <property type="entry name" value="Quinoprot_gluc/sorb_DH_b-prop"/>
</dbReference>
<dbReference type="InterPro" id="IPR012938">
    <property type="entry name" value="Glc/Sorbosone_DH"/>
</dbReference>
<dbReference type="EMBL" id="CP071091">
    <property type="protein sequence ID" value="QSQ10811.1"/>
    <property type="molecule type" value="Genomic_DNA"/>
</dbReference>
<proteinExistence type="predicted"/>
<feature type="signal peptide" evidence="1">
    <location>
        <begin position="1"/>
        <end position="30"/>
    </location>
</feature>
<evidence type="ECO:0000313" key="3">
    <source>
        <dbReference type="EMBL" id="QSQ10811.1"/>
    </source>
</evidence>
<dbReference type="Proteomes" id="UP000663090">
    <property type="component" value="Chromosome"/>
</dbReference>
<dbReference type="SUPFAM" id="SSF49299">
    <property type="entry name" value="PKD domain"/>
    <property type="match status" value="1"/>
</dbReference>
<dbReference type="CDD" id="cd00146">
    <property type="entry name" value="PKD"/>
    <property type="match status" value="1"/>
</dbReference>
<dbReference type="Pfam" id="PF07995">
    <property type="entry name" value="GSDH"/>
    <property type="match status" value="1"/>
</dbReference>
<dbReference type="InterPro" id="IPR011042">
    <property type="entry name" value="6-blade_b-propeller_TolB-like"/>
</dbReference>
<evidence type="ECO:0000256" key="1">
    <source>
        <dbReference type="SAM" id="SignalP"/>
    </source>
</evidence>
<dbReference type="PANTHER" id="PTHR19328">
    <property type="entry name" value="HEDGEHOG-INTERACTING PROTEIN"/>
    <property type="match status" value="1"/>
</dbReference>
<protein>
    <submittedName>
        <fullName evidence="3">PQQ-dependent sugar dehydrogenase</fullName>
    </submittedName>
</protein>
<dbReference type="InterPro" id="IPR035986">
    <property type="entry name" value="PKD_dom_sf"/>
</dbReference>
<dbReference type="PROSITE" id="PS50093">
    <property type="entry name" value="PKD"/>
    <property type="match status" value="1"/>
</dbReference>
<feature type="chain" id="PRO_5046523422" evidence="1">
    <location>
        <begin position="31"/>
        <end position="747"/>
    </location>
</feature>
<reference evidence="3 4" key="1">
    <citation type="submission" date="2021-02" db="EMBL/GenBank/DDBJ databases">
        <title>De Novo genome assembly of isolated myxobacteria.</title>
        <authorList>
            <person name="Stevens D.C."/>
        </authorList>
    </citation>
    <scope>NUCLEOTIDE SEQUENCE [LARGE SCALE GENOMIC DNA]</scope>
    <source>
        <strain evidence="3 4">SCHIC003</strain>
    </source>
</reference>
<keyword evidence="4" id="KW-1185">Reference proteome</keyword>
<gene>
    <name evidence="3" type="ORF">JY572_20485</name>
</gene>
<dbReference type="PANTHER" id="PTHR19328:SF13">
    <property type="entry name" value="HIPL1 PROTEIN"/>
    <property type="match status" value="1"/>
</dbReference>
<keyword evidence="1" id="KW-0732">Signal</keyword>
<organism evidence="3 4">
    <name type="scientific">Myxococcus landrumensis</name>
    <dbReference type="NCBI Taxonomy" id="2813577"/>
    <lineage>
        <taxon>Bacteria</taxon>
        <taxon>Pseudomonadati</taxon>
        <taxon>Myxococcota</taxon>
        <taxon>Myxococcia</taxon>
        <taxon>Myxococcales</taxon>
        <taxon>Cystobacterineae</taxon>
        <taxon>Myxococcaceae</taxon>
        <taxon>Myxococcus</taxon>
    </lineage>
</organism>
<name>A0ABX7MWP8_9BACT</name>
<dbReference type="InterPro" id="IPR022409">
    <property type="entry name" value="PKD/Chitinase_dom"/>
</dbReference>
<dbReference type="SUPFAM" id="SSF50952">
    <property type="entry name" value="Soluble quinoprotein glucose dehydrogenase"/>
    <property type="match status" value="1"/>
</dbReference>
<feature type="domain" description="PKD" evidence="2">
    <location>
        <begin position="455"/>
        <end position="534"/>
    </location>
</feature>
<dbReference type="InterPro" id="IPR000601">
    <property type="entry name" value="PKD_dom"/>
</dbReference>
<dbReference type="Pfam" id="PF18911">
    <property type="entry name" value="PKD_4"/>
    <property type="match status" value="1"/>
</dbReference>
<dbReference type="SMART" id="SM00089">
    <property type="entry name" value="PKD"/>
    <property type="match status" value="1"/>
</dbReference>
<sequence>MTLPPESPMTPWTCRFARLLPLFLLALACAPEPSTEEGAASPEGTDSIQAAATLPPSYSDTQVTAIAQPTALAFTPDGRLLITTQGGQLRVYSGGVLLATPALNLSSKLCTNSERGLLGVAVDPDFLSNAHIYLYYTFNKFNTCSTNIANVAVNRVSRFLLSGNSIINPASEVVLLDNIPSTAGNHNGGDLHFGPDGLLYISVGDGGCQLGDPTRCAGQNTTARRLDVMLGKMLRIRKDGTIPTDNPWFASSGSRRCGNPAGVPSGTGPCQENYATGLRNPFRFAFQPGTSTFFINDVGQGVWEEIDEGIKGADYGWNTREGHCANNSTTNCGAPPAGMTNPLFDYKHGTNPAPSPFQGCNSITGGAFAPPGAWAAADDNAYFFSDYVCGKVFKLTRGSGGTVSVSAFATGLGNSSAVMLRFGPSPNGTALYYTTYAGGGEVRRINFTGATNRPPIAAFTATPTEGATPLTVQFNGSGSSDPDGDALRYVWTFGDGSAVVETTTPTTSHVYTATGTFTASLTVRDARGTSSVQAATQRIDSGNTAPVPVITGPLESLRFYAGQSLVLTGTATDAEDGTLPASALSWRALLHHNEHNHPLLPPTTGNNIPLTAPQPEDLPAVMTNYVEVLLTATDSKGRSTTVSRYLLPNIVEVTLHTEPAGLTIDVNGTSFVTPVNVKSWERYTLNVTAPSPQTSGGATWNWASWSDGGARAHGYLTPGANSSLTATYNSALAPSSGDMPDTAIHRE</sequence>
<accession>A0ABX7MWP8</accession>
<dbReference type="InterPro" id="IPR013783">
    <property type="entry name" value="Ig-like_fold"/>
</dbReference>